<gene>
    <name evidence="2" type="ORF">SAMN00790413_03498</name>
</gene>
<evidence type="ECO:0000256" key="1">
    <source>
        <dbReference type="SAM" id="MobiDB-lite"/>
    </source>
</evidence>
<evidence type="ECO:0000313" key="2">
    <source>
        <dbReference type="EMBL" id="SMB85665.1"/>
    </source>
</evidence>
<accession>A0A1W1UWX8</accession>
<organism evidence="2 3">
    <name type="scientific">Deinococcus hopiensis KR-140</name>
    <dbReference type="NCBI Taxonomy" id="695939"/>
    <lineage>
        <taxon>Bacteria</taxon>
        <taxon>Thermotogati</taxon>
        <taxon>Deinococcota</taxon>
        <taxon>Deinococci</taxon>
        <taxon>Deinococcales</taxon>
        <taxon>Deinococcaceae</taxon>
        <taxon>Deinococcus</taxon>
    </lineage>
</organism>
<protein>
    <submittedName>
        <fullName evidence="2">Uncharacterized protein</fullName>
    </submittedName>
</protein>
<sequence>MFCSNKSRLPELQVQLAKTTPSRIPRELFTRLTDAEIQQAVDAARQDMPLDTKGRGFEVLTQLGLDRLIGETLTLEMITGQAPVSSTQSPNQPTAQIVEPPPPVSIEVDSRWAHKHHGDRVVTVVAFDGPEVELHTGEKLASFLLMKDYRRVH</sequence>
<keyword evidence="3" id="KW-1185">Reference proteome</keyword>
<dbReference type="Proteomes" id="UP000192582">
    <property type="component" value="Unassembled WGS sequence"/>
</dbReference>
<evidence type="ECO:0000313" key="3">
    <source>
        <dbReference type="Proteomes" id="UP000192582"/>
    </source>
</evidence>
<feature type="region of interest" description="Disordered" evidence="1">
    <location>
        <begin position="83"/>
        <end position="102"/>
    </location>
</feature>
<reference evidence="2 3" key="1">
    <citation type="submission" date="2017-04" db="EMBL/GenBank/DDBJ databases">
        <authorList>
            <person name="Afonso C.L."/>
            <person name="Miller P.J."/>
            <person name="Scott M.A."/>
            <person name="Spackman E."/>
            <person name="Goraichik I."/>
            <person name="Dimitrov K.M."/>
            <person name="Suarez D.L."/>
            <person name="Swayne D.E."/>
        </authorList>
    </citation>
    <scope>NUCLEOTIDE SEQUENCE [LARGE SCALE GENOMIC DNA]</scope>
    <source>
        <strain evidence="2 3">KR-140</strain>
    </source>
</reference>
<dbReference type="EMBL" id="FWWU01000008">
    <property type="protein sequence ID" value="SMB85665.1"/>
    <property type="molecule type" value="Genomic_DNA"/>
</dbReference>
<feature type="compositionally biased region" description="Polar residues" evidence="1">
    <location>
        <begin position="83"/>
        <end position="95"/>
    </location>
</feature>
<name>A0A1W1UWX8_9DEIO</name>
<proteinExistence type="predicted"/>
<dbReference type="AlphaFoldDB" id="A0A1W1UWX8"/>
<dbReference type="STRING" id="695939.SAMN00790413_03498"/>
<dbReference type="RefSeq" id="WP_084047428.1">
    <property type="nucleotide sequence ID" value="NZ_FWWU01000008.1"/>
</dbReference>